<dbReference type="HOGENOM" id="CLU_054856_2_2_14"/>
<dbReference type="AlphaFoldDB" id="Q8EVW3"/>
<dbReference type="SUPFAM" id="SSF51366">
    <property type="entry name" value="Ribulose-phoshate binding barrel"/>
    <property type="match status" value="1"/>
</dbReference>
<proteinExistence type="predicted"/>
<evidence type="ECO:0000256" key="1">
    <source>
        <dbReference type="ARBA" id="ARBA00022723"/>
    </source>
</evidence>
<dbReference type="InParanoid" id="Q8EVW3"/>
<keyword evidence="4" id="KW-1185">Reference proteome</keyword>
<dbReference type="InterPro" id="IPR011060">
    <property type="entry name" value="RibuloseP-bd_barrel"/>
</dbReference>
<dbReference type="KEGG" id="mpe:MYPE4460"/>
<dbReference type="PANTHER" id="PTHR11749">
    <property type="entry name" value="RIBULOSE-5-PHOSPHATE-3-EPIMERASE"/>
    <property type="match status" value="1"/>
</dbReference>
<accession>Q8EVW3</accession>
<dbReference type="GO" id="GO:0046872">
    <property type="term" value="F:metal ion binding"/>
    <property type="evidence" value="ECO:0007669"/>
    <property type="project" value="UniProtKB-KW"/>
</dbReference>
<name>Q8EVW3_MALP2</name>
<reference evidence="3 4" key="1">
    <citation type="journal article" date="2002" name="Nucleic Acids Res.">
        <title>The complete genomic sequence of Mycoplasma penetrans, an intracellular bacterial pathogen in humans.</title>
        <authorList>
            <person name="Sasaki Y."/>
            <person name="Ishikawa J."/>
            <person name="Yamashita A."/>
            <person name="Oshima K."/>
            <person name="Kenri T."/>
            <person name="Furuya K."/>
            <person name="Yoshino C."/>
            <person name="Horino A."/>
            <person name="Shiba T."/>
            <person name="Sasaki T."/>
            <person name="Hattori M."/>
        </authorList>
    </citation>
    <scope>NUCLEOTIDE SEQUENCE [LARGE SCALE GENOMIC DNA]</scope>
    <source>
        <strain evidence="3 4">HF-2</strain>
    </source>
</reference>
<dbReference type="InterPro" id="IPR000056">
    <property type="entry name" value="Ribul_P_3_epim-like"/>
</dbReference>
<dbReference type="GO" id="GO:0005975">
    <property type="term" value="P:carbohydrate metabolic process"/>
    <property type="evidence" value="ECO:0007669"/>
    <property type="project" value="InterPro"/>
</dbReference>
<evidence type="ECO:0000313" key="4">
    <source>
        <dbReference type="Proteomes" id="UP000002522"/>
    </source>
</evidence>
<organism evidence="3 4">
    <name type="scientific">Malacoplasma penetrans (strain HF-2)</name>
    <name type="common">Mycoplasma penetrans</name>
    <dbReference type="NCBI Taxonomy" id="272633"/>
    <lineage>
        <taxon>Bacteria</taxon>
        <taxon>Bacillati</taxon>
        <taxon>Mycoplasmatota</taxon>
        <taxon>Mycoplasmoidales</taxon>
        <taxon>Mycoplasmoidaceae</taxon>
        <taxon>Malacoplasma</taxon>
    </lineage>
</organism>
<dbReference type="STRING" id="272633.gene:10731562"/>
<gene>
    <name evidence="3" type="ordered locus">MYPE4460</name>
</gene>
<dbReference type="Pfam" id="PF00834">
    <property type="entry name" value="Ribul_P_3_epim"/>
    <property type="match status" value="1"/>
</dbReference>
<dbReference type="Gene3D" id="3.20.20.70">
    <property type="entry name" value="Aldolase class I"/>
    <property type="match status" value="1"/>
</dbReference>
<sequence length="212" mass="25100">MVDITPSLKAIKDFNYFEWIKKIEKTGINSIHLDFMDCTRTKDFGLSFEILKYIDPSIRKDLHIMVDDAYRLIDFIPKVENVYIHTHYDMVKDWEKFIEKTNKLNFKTGITIDLNFRHFEKLKSFISKIDLINFMAVETIGNTGEKFDNKVLLNVKKIIDEFPLKKDVILQVDGSVREQHLADCKKYFNSIVVGSILFEFDDLEKRLFELQK</sequence>
<dbReference type="Proteomes" id="UP000002522">
    <property type="component" value="Chromosome"/>
</dbReference>
<evidence type="ECO:0000256" key="2">
    <source>
        <dbReference type="ARBA" id="ARBA00023235"/>
    </source>
</evidence>
<dbReference type="EMBL" id="BA000026">
    <property type="protein sequence ID" value="BAC44236.1"/>
    <property type="molecule type" value="Genomic_DNA"/>
</dbReference>
<protein>
    <submittedName>
        <fullName evidence="3">D-ribulose-5-phosphate 3 epimerase</fullName>
    </submittedName>
</protein>
<dbReference type="InterPro" id="IPR013785">
    <property type="entry name" value="Aldolase_TIM"/>
</dbReference>
<dbReference type="GO" id="GO:0016857">
    <property type="term" value="F:racemase and epimerase activity, acting on carbohydrates and derivatives"/>
    <property type="evidence" value="ECO:0007669"/>
    <property type="project" value="InterPro"/>
</dbReference>
<dbReference type="eggNOG" id="COG0036">
    <property type="taxonomic scope" value="Bacteria"/>
</dbReference>
<evidence type="ECO:0000313" key="3">
    <source>
        <dbReference type="EMBL" id="BAC44236.1"/>
    </source>
</evidence>
<dbReference type="RefSeq" id="WP_011077270.1">
    <property type="nucleotide sequence ID" value="NC_004432.1"/>
</dbReference>
<keyword evidence="2" id="KW-0413">Isomerase</keyword>
<keyword evidence="1" id="KW-0479">Metal-binding</keyword>